<organism evidence="1 2">
    <name type="scientific">Algibacter lectus</name>
    <dbReference type="NCBI Taxonomy" id="221126"/>
    <lineage>
        <taxon>Bacteria</taxon>
        <taxon>Pseudomonadati</taxon>
        <taxon>Bacteroidota</taxon>
        <taxon>Flavobacteriia</taxon>
        <taxon>Flavobacteriales</taxon>
        <taxon>Flavobacteriaceae</taxon>
        <taxon>Algibacter</taxon>
    </lineage>
</organism>
<protein>
    <submittedName>
        <fullName evidence="1">Uncharacterized protein</fullName>
    </submittedName>
</protein>
<proteinExistence type="predicted"/>
<dbReference type="Proteomes" id="UP000029643">
    <property type="component" value="Unassembled WGS sequence"/>
</dbReference>
<dbReference type="AlphaFoldDB" id="A0A090WTQ2"/>
<accession>A0A090WTQ2</accession>
<gene>
    <name evidence="1" type="ORF">JCM19274_3337</name>
</gene>
<dbReference type="EMBL" id="BBNU01000004">
    <property type="protein sequence ID" value="GAL78779.1"/>
    <property type="molecule type" value="Genomic_DNA"/>
</dbReference>
<name>A0A090WTQ2_9FLAO</name>
<comment type="caution">
    <text evidence="1">The sequence shown here is derived from an EMBL/GenBank/DDBJ whole genome shotgun (WGS) entry which is preliminary data.</text>
</comment>
<reference evidence="1 2" key="1">
    <citation type="journal article" date="2014" name="Genome Announc.">
        <title>Draft Genome Sequences of Marine Flavobacterium Algibacter lectus Strains SS8 and NR4.</title>
        <authorList>
            <person name="Takatani N."/>
            <person name="Nakanishi M."/>
            <person name="Meirelles P."/>
            <person name="Mino S."/>
            <person name="Suda W."/>
            <person name="Oshima K."/>
            <person name="Hattori M."/>
            <person name="Ohkuma M."/>
            <person name="Hosokawa M."/>
            <person name="Miyashita K."/>
            <person name="Thompson F.L."/>
            <person name="Niwa A."/>
            <person name="Sawabe T."/>
            <person name="Sawabe T."/>
        </authorList>
    </citation>
    <scope>NUCLEOTIDE SEQUENCE [LARGE SCALE GENOMIC DNA]</scope>
    <source>
        <strain evidence="2">JCM19274</strain>
    </source>
</reference>
<dbReference type="RefSeq" id="WP_227805592.1">
    <property type="nucleotide sequence ID" value="NZ_BBNU01000004.1"/>
</dbReference>
<sequence length="104" mass="11298">MVNVDDRVGITRSYTPSTTEQQEIFDAAAAGAAKFFTNGFDTESRGLDIVIDHKTSIGANGTLNNILSGTFSKTEVKNVKSILGTEILDETLKGILKMQCQELR</sequence>
<evidence type="ECO:0000313" key="2">
    <source>
        <dbReference type="Proteomes" id="UP000029643"/>
    </source>
</evidence>
<evidence type="ECO:0000313" key="1">
    <source>
        <dbReference type="EMBL" id="GAL78779.1"/>
    </source>
</evidence>